<dbReference type="Gene3D" id="1.10.260.50">
    <property type="match status" value="1"/>
</dbReference>
<evidence type="ECO:0000256" key="4">
    <source>
        <dbReference type="ARBA" id="ARBA00012239"/>
    </source>
</evidence>
<dbReference type="Gene3D" id="3.90.1150.10">
    <property type="entry name" value="Aspartate Aminotransferase, domain 1"/>
    <property type="match status" value="1"/>
</dbReference>
<gene>
    <name evidence="14" type="ORF">ACFFP0_18720</name>
</gene>
<evidence type="ECO:0000256" key="3">
    <source>
        <dbReference type="ARBA" id="ARBA00006490"/>
    </source>
</evidence>
<name>A0ABV6ANI1_9HYPH</name>
<keyword evidence="9" id="KW-0408">Iron</keyword>
<dbReference type="Proteomes" id="UP001589692">
    <property type="component" value="Unassembled WGS sequence"/>
</dbReference>
<evidence type="ECO:0000259" key="13">
    <source>
        <dbReference type="Pfam" id="PF00266"/>
    </source>
</evidence>
<dbReference type="InterPro" id="IPR016454">
    <property type="entry name" value="Cysteine_dSase"/>
</dbReference>
<organism evidence="14 15">
    <name type="scientific">Rhizobium puerariae</name>
    <dbReference type="NCBI Taxonomy" id="1585791"/>
    <lineage>
        <taxon>Bacteria</taxon>
        <taxon>Pseudomonadati</taxon>
        <taxon>Pseudomonadota</taxon>
        <taxon>Alphaproteobacteria</taxon>
        <taxon>Hyphomicrobiales</taxon>
        <taxon>Rhizobiaceae</taxon>
        <taxon>Rhizobium/Agrobacterium group</taxon>
        <taxon>Rhizobium</taxon>
    </lineage>
</organism>
<feature type="domain" description="Aminotransferase class V" evidence="13">
    <location>
        <begin position="6"/>
        <end position="369"/>
    </location>
</feature>
<dbReference type="Pfam" id="PF00266">
    <property type="entry name" value="Aminotran_5"/>
    <property type="match status" value="1"/>
</dbReference>
<evidence type="ECO:0000256" key="10">
    <source>
        <dbReference type="ARBA" id="ARBA00023014"/>
    </source>
</evidence>
<dbReference type="InterPro" id="IPR015422">
    <property type="entry name" value="PyrdxlP-dep_Trfase_small"/>
</dbReference>
<evidence type="ECO:0000256" key="2">
    <source>
        <dbReference type="ARBA" id="ARBA00003120"/>
    </source>
</evidence>
<comment type="catalytic activity">
    <reaction evidence="11">
        <text>(sulfur carrier)-H + L-cysteine = (sulfur carrier)-SH + L-alanine</text>
        <dbReference type="Rhea" id="RHEA:43892"/>
        <dbReference type="Rhea" id="RHEA-COMP:14737"/>
        <dbReference type="Rhea" id="RHEA-COMP:14739"/>
        <dbReference type="ChEBI" id="CHEBI:29917"/>
        <dbReference type="ChEBI" id="CHEBI:35235"/>
        <dbReference type="ChEBI" id="CHEBI:57972"/>
        <dbReference type="ChEBI" id="CHEBI:64428"/>
        <dbReference type="EC" id="2.8.1.7"/>
    </reaction>
</comment>
<dbReference type="InterPro" id="IPR020578">
    <property type="entry name" value="Aminotrans_V_PyrdxlP_BS"/>
</dbReference>
<evidence type="ECO:0000256" key="7">
    <source>
        <dbReference type="ARBA" id="ARBA00022723"/>
    </source>
</evidence>
<keyword evidence="10" id="KW-0411">Iron-sulfur</keyword>
<evidence type="ECO:0000256" key="6">
    <source>
        <dbReference type="ARBA" id="ARBA00022679"/>
    </source>
</evidence>
<dbReference type="EMBL" id="JBHMAA010000020">
    <property type="protein sequence ID" value="MFB9950888.1"/>
    <property type="molecule type" value="Genomic_DNA"/>
</dbReference>
<evidence type="ECO:0000313" key="15">
    <source>
        <dbReference type="Proteomes" id="UP001589692"/>
    </source>
</evidence>
<comment type="caution">
    <text evidence="14">The sequence shown here is derived from an EMBL/GenBank/DDBJ whole genome shotgun (WGS) entry which is preliminary data.</text>
</comment>
<dbReference type="RefSeq" id="WP_377263664.1">
    <property type="nucleotide sequence ID" value="NZ_JBHMAA010000020.1"/>
</dbReference>
<dbReference type="Gene3D" id="3.40.640.10">
    <property type="entry name" value="Type I PLP-dependent aspartate aminotransferase-like (Major domain)"/>
    <property type="match status" value="1"/>
</dbReference>
<evidence type="ECO:0000256" key="11">
    <source>
        <dbReference type="ARBA" id="ARBA00050776"/>
    </source>
</evidence>
<keyword evidence="6" id="KW-0808">Transferase</keyword>
<evidence type="ECO:0000256" key="8">
    <source>
        <dbReference type="ARBA" id="ARBA00022898"/>
    </source>
</evidence>
<dbReference type="PIRSF" id="PIRSF005572">
    <property type="entry name" value="NifS"/>
    <property type="match status" value="1"/>
</dbReference>
<evidence type="ECO:0000256" key="12">
    <source>
        <dbReference type="RuleBase" id="RU004504"/>
    </source>
</evidence>
<dbReference type="InterPro" id="IPR000192">
    <property type="entry name" value="Aminotrans_V_dom"/>
</dbReference>
<evidence type="ECO:0000256" key="9">
    <source>
        <dbReference type="ARBA" id="ARBA00023004"/>
    </source>
</evidence>
<keyword evidence="15" id="KW-1185">Reference proteome</keyword>
<accession>A0ABV6ANI1</accession>
<comment type="function">
    <text evidence="2">Catalyzes the removal of elemental sulfur atoms from cysteine to produce alanine. Seems to participate in the biosynthesis of the nitrogenase metalloclusters by providing the inorganic sulfur required for the Fe-S core formation.</text>
</comment>
<dbReference type="InterPro" id="IPR015421">
    <property type="entry name" value="PyrdxlP-dep_Trfase_major"/>
</dbReference>
<dbReference type="EC" id="2.8.1.7" evidence="4"/>
<dbReference type="InterPro" id="IPR015424">
    <property type="entry name" value="PyrdxlP-dep_Trfase"/>
</dbReference>
<dbReference type="SUPFAM" id="SSF53383">
    <property type="entry name" value="PLP-dependent transferases"/>
    <property type="match status" value="1"/>
</dbReference>
<protein>
    <recommendedName>
        <fullName evidence="5">Cysteine desulfurase</fullName>
        <ecNumber evidence="4">2.8.1.7</ecNumber>
    </recommendedName>
</protein>
<dbReference type="PANTHER" id="PTHR11601:SF34">
    <property type="entry name" value="CYSTEINE DESULFURASE"/>
    <property type="match status" value="1"/>
</dbReference>
<comment type="similarity">
    <text evidence="3">Belongs to the class-V pyridoxal-phosphate-dependent aminotransferase family. NifS/IscS subfamily.</text>
</comment>
<dbReference type="PROSITE" id="PS00595">
    <property type="entry name" value="AA_TRANSFER_CLASS_5"/>
    <property type="match status" value="1"/>
</dbReference>
<evidence type="ECO:0000256" key="5">
    <source>
        <dbReference type="ARBA" id="ARBA00013558"/>
    </source>
</evidence>
<keyword evidence="7" id="KW-0479">Metal-binding</keyword>
<dbReference type="PANTHER" id="PTHR11601">
    <property type="entry name" value="CYSTEINE DESULFURYLASE FAMILY MEMBER"/>
    <property type="match status" value="1"/>
</dbReference>
<sequence length="388" mass="40065">MAMGRIYLDWNATAPLSATARAAMLEAFELPGNASSVHGEGRAARAAVDRARRQVAQLVGAEPAHVTFVSGATEAANHVLTAEFRMGRAPLNVGRLYVSAIEHPAIREGGRFDPAQVTEVSVTRQGVIDLAALGSLLAGHDRNSGLPMLAVMLVNNETGIIQPVAEAAAIARLHGGLLVVDAVQAVGRIPVDINALDTDFLILSSHKIGGPKGVGALVARGEVLMPKPLVRGGGQEKGHRSGTENFHAIVGFGAAAEAASENIGERNAAIAVLRDRLEAGMRQAAPDVIVHGETVGRVANTCFFTLPGLKSETGQIAFDLEGIALSAGSACSSGKVGDSHVLTAMGHEPKLGALRISLGPDTADEDISRALAAFAKIAARRRLAGEAA</sequence>
<comment type="cofactor">
    <cofactor evidence="1 12">
        <name>pyridoxal 5'-phosphate</name>
        <dbReference type="ChEBI" id="CHEBI:597326"/>
    </cofactor>
</comment>
<evidence type="ECO:0000313" key="14">
    <source>
        <dbReference type="EMBL" id="MFB9950888.1"/>
    </source>
</evidence>
<proteinExistence type="inferred from homology"/>
<keyword evidence="8" id="KW-0663">Pyridoxal phosphate</keyword>
<evidence type="ECO:0000256" key="1">
    <source>
        <dbReference type="ARBA" id="ARBA00001933"/>
    </source>
</evidence>
<reference evidence="14 15" key="1">
    <citation type="submission" date="2024-09" db="EMBL/GenBank/DDBJ databases">
        <authorList>
            <person name="Sun Q."/>
            <person name="Mori K."/>
        </authorList>
    </citation>
    <scope>NUCLEOTIDE SEQUENCE [LARGE SCALE GENOMIC DNA]</scope>
    <source>
        <strain evidence="14 15">TBRC 4938</strain>
    </source>
</reference>